<name>A0A086TM16_9FUNG</name>
<gene>
    <name evidence="1" type="ORF">MVEG_11031</name>
</gene>
<reference evidence="1 2" key="1">
    <citation type="submission" date="2011-02" db="EMBL/GenBank/DDBJ databases">
        <title>The Genome Sequence of Mortierella verticillata NRRL 6337.</title>
        <authorList>
            <consortium name="The Broad Institute Genome Sequencing Platform"/>
            <person name="Russ C."/>
            <person name="Cuomo C."/>
            <person name="Burger G."/>
            <person name="Gray M.W."/>
            <person name="Holland P.W.H."/>
            <person name="King N."/>
            <person name="Lang F.B.F."/>
            <person name="Roger A.J."/>
            <person name="Ruiz-Trillo I."/>
            <person name="Young S.K."/>
            <person name="Zeng Q."/>
            <person name="Gargeya S."/>
            <person name="Alvarado L."/>
            <person name="Berlin A."/>
            <person name="Chapman S.B."/>
            <person name="Chen Z."/>
            <person name="Freedman E."/>
            <person name="Gellesch M."/>
            <person name="Goldberg J."/>
            <person name="Griggs A."/>
            <person name="Gujja S."/>
            <person name="Heilman E."/>
            <person name="Heiman D."/>
            <person name="Howarth C."/>
            <person name="Mehta T."/>
            <person name="Neiman D."/>
            <person name="Pearson M."/>
            <person name="Roberts A."/>
            <person name="Saif S."/>
            <person name="Shea T."/>
            <person name="Shenoy N."/>
            <person name="Sisk P."/>
            <person name="Stolte C."/>
            <person name="Sykes S."/>
            <person name="White J."/>
            <person name="Yandava C."/>
            <person name="Haas B."/>
            <person name="Nusbaum C."/>
            <person name="Birren B."/>
        </authorList>
    </citation>
    <scope>NUCLEOTIDE SEQUENCE [LARGE SCALE GENOMIC DNA]</scope>
    <source>
        <strain evidence="1 2">NRRL 6337</strain>
    </source>
</reference>
<keyword evidence="2" id="KW-1185">Reference proteome</keyword>
<evidence type="ECO:0000313" key="1">
    <source>
        <dbReference type="EMBL" id="KFH62993.1"/>
    </source>
</evidence>
<protein>
    <submittedName>
        <fullName evidence="1">Uncharacterized protein</fullName>
    </submittedName>
</protein>
<proteinExistence type="predicted"/>
<dbReference type="Proteomes" id="UP000243308">
    <property type="component" value="Unassembled WGS sequence"/>
</dbReference>
<evidence type="ECO:0000313" key="2">
    <source>
        <dbReference type="Proteomes" id="UP000243308"/>
    </source>
</evidence>
<accession>A0A086TM16</accession>
<dbReference type="EMBL" id="KN042429">
    <property type="protein sequence ID" value="KFH62993.1"/>
    <property type="molecule type" value="Genomic_DNA"/>
</dbReference>
<organism evidence="1 2">
    <name type="scientific">Podila verticillata NRRL 6337</name>
    <dbReference type="NCBI Taxonomy" id="1069443"/>
    <lineage>
        <taxon>Eukaryota</taxon>
        <taxon>Fungi</taxon>
        <taxon>Fungi incertae sedis</taxon>
        <taxon>Mucoromycota</taxon>
        <taxon>Mortierellomycotina</taxon>
        <taxon>Mortierellomycetes</taxon>
        <taxon>Mortierellales</taxon>
        <taxon>Mortierellaceae</taxon>
        <taxon>Podila</taxon>
    </lineage>
</organism>
<dbReference type="AlphaFoldDB" id="A0A086TM16"/>
<dbReference type="OrthoDB" id="10279465at2759"/>
<sequence length="237" mass="26214">MTLTHHLYRLTHRSVQRVDPLTTHGLNTPLVTLNNLTQFAASVFSREFEIMKSGTAADVAKTCNVPEWERRIYHGAQDETIGRALDFDISVLPPKHTSIAGQAFATTTETQDKEELSSFMLVHYKATIPMVGPAPGSSATSLSGRIQSLIDAQGVTHIWLGGTGESFRHQGHMTTCLRVLEQDIKQWRMEGRGSGVITVHSFPARSPAMIQFLLTNNFKGGDPVLSDPGKVLYWKEL</sequence>